<name>A0A1F7UBC1_9BACT</name>
<feature type="compositionally biased region" description="Low complexity" evidence="1">
    <location>
        <begin position="292"/>
        <end position="309"/>
    </location>
</feature>
<feature type="compositionally biased region" description="Low complexity" evidence="1">
    <location>
        <begin position="275"/>
        <end position="284"/>
    </location>
</feature>
<reference evidence="2 3" key="1">
    <citation type="journal article" date="2016" name="Nat. Commun.">
        <title>Thousands of microbial genomes shed light on interconnected biogeochemical processes in an aquifer system.</title>
        <authorList>
            <person name="Anantharaman K."/>
            <person name="Brown C.T."/>
            <person name="Hug L.A."/>
            <person name="Sharon I."/>
            <person name="Castelle C.J."/>
            <person name="Probst A.J."/>
            <person name="Thomas B.C."/>
            <person name="Singh A."/>
            <person name="Wilkins M.J."/>
            <person name="Karaoz U."/>
            <person name="Brodie E.L."/>
            <person name="Williams K.H."/>
            <person name="Hubbard S.S."/>
            <person name="Banfield J.F."/>
        </authorList>
    </citation>
    <scope>NUCLEOTIDE SEQUENCE [LARGE SCALE GENOMIC DNA]</scope>
</reference>
<protein>
    <submittedName>
        <fullName evidence="2">Uncharacterized protein</fullName>
    </submittedName>
</protein>
<sequence>MSGLMNSKHRPQSARRFGLLASVLAKVVFVGLLLGGGLPALAFNTIWDADTSLVVGVFNLVVLAGSKSDSLLVNPTNGTVRVVVTHPDTFTLRYPGPDAGALSNVVNSGSGTVSSCTPVGSNNDVTIAPTSGVTLDVTFTPASSPVCAAAVASGGGGGGSTYTTPFISLVAPGAGQALNAGGSFQILWSAGGTGLTVIRLTLSTDGGATFPTVIAASAYNGSQYYWTVPDLNSSQAVVKAEALGVSGTLATAQSQIFYIVGSTTVAVTPPPPPETAATTDTTVLPPAPTPTEPTDVTAAEAAAPAADPTSSGSYSPTAAVEATPTINVDKDLEPPPPEKPALCQSGSLIKGSRPSVYFCGKDGKRYVFPNERIFFTWYNNFSTVKTLADTVLAEIALGGNVTYKPGIRMIKIQTDPKTYAVARNGLLRWVKTEEAARRIYGDDWNKKIDDVPDAFFFNYKIGDPIE</sequence>
<dbReference type="EMBL" id="MGEA01000004">
    <property type="protein sequence ID" value="OGL74997.1"/>
    <property type="molecule type" value="Genomic_DNA"/>
</dbReference>
<dbReference type="Proteomes" id="UP000177088">
    <property type="component" value="Unassembled WGS sequence"/>
</dbReference>
<organism evidence="2 3">
    <name type="scientific">Candidatus Uhrbacteria bacterium RIFCSPHIGHO2_02_FULL_60_10</name>
    <dbReference type="NCBI Taxonomy" id="1802392"/>
    <lineage>
        <taxon>Bacteria</taxon>
        <taxon>Candidatus Uhriibacteriota</taxon>
    </lineage>
</organism>
<evidence type="ECO:0000313" key="3">
    <source>
        <dbReference type="Proteomes" id="UP000177088"/>
    </source>
</evidence>
<gene>
    <name evidence="2" type="ORF">A3C96_00040</name>
</gene>
<comment type="caution">
    <text evidence="2">The sequence shown here is derived from an EMBL/GenBank/DDBJ whole genome shotgun (WGS) entry which is preliminary data.</text>
</comment>
<proteinExistence type="predicted"/>
<accession>A0A1F7UBC1</accession>
<dbReference type="AlphaFoldDB" id="A0A1F7UBC1"/>
<feature type="region of interest" description="Disordered" evidence="1">
    <location>
        <begin position="269"/>
        <end position="319"/>
    </location>
</feature>
<evidence type="ECO:0000313" key="2">
    <source>
        <dbReference type="EMBL" id="OGL74997.1"/>
    </source>
</evidence>
<evidence type="ECO:0000256" key="1">
    <source>
        <dbReference type="SAM" id="MobiDB-lite"/>
    </source>
</evidence>